<feature type="transmembrane region" description="Helical" evidence="9">
    <location>
        <begin position="41"/>
        <end position="58"/>
    </location>
</feature>
<dbReference type="SUPFAM" id="SSF81665">
    <property type="entry name" value="Calcium ATPase, transmembrane domain M"/>
    <property type="match status" value="1"/>
</dbReference>
<dbReference type="SFLD" id="SFLDS00003">
    <property type="entry name" value="Haloacid_Dehalogenase"/>
    <property type="match status" value="1"/>
</dbReference>
<evidence type="ECO:0000313" key="11">
    <source>
        <dbReference type="EMBL" id="RTH01983.1"/>
    </source>
</evidence>
<keyword evidence="8 9" id="KW-0472">Membrane</keyword>
<evidence type="ECO:0000256" key="5">
    <source>
        <dbReference type="ARBA" id="ARBA00022840"/>
    </source>
</evidence>
<feature type="transmembrane region" description="Helical" evidence="9">
    <location>
        <begin position="681"/>
        <end position="704"/>
    </location>
</feature>
<feature type="transmembrane region" description="Helical" evidence="9">
    <location>
        <begin position="752"/>
        <end position="774"/>
    </location>
</feature>
<feature type="transmembrane region" description="Helical" evidence="9">
    <location>
        <begin position="724"/>
        <end position="740"/>
    </location>
</feature>
<dbReference type="Gene3D" id="3.40.50.1000">
    <property type="entry name" value="HAD superfamily/HAD-like"/>
    <property type="match status" value="2"/>
</dbReference>
<evidence type="ECO:0000259" key="10">
    <source>
        <dbReference type="SMART" id="SM00831"/>
    </source>
</evidence>
<comment type="subcellular location">
    <subcellularLocation>
        <location evidence="1">Membrane</location>
        <topology evidence="1">Multi-pass membrane protein</topology>
    </subcellularLocation>
</comment>
<keyword evidence="5" id="KW-0067">ATP-binding</keyword>
<comment type="caution">
    <text evidence="11">The sequence shown here is derived from an EMBL/GenBank/DDBJ whole genome shotgun (WGS) entry which is preliminary data.</text>
</comment>
<dbReference type="PANTHER" id="PTHR42861">
    <property type="entry name" value="CALCIUM-TRANSPORTING ATPASE"/>
    <property type="match status" value="1"/>
</dbReference>
<dbReference type="GO" id="GO:0016887">
    <property type="term" value="F:ATP hydrolysis activity"/>
    <property type="evidence" value="ECO:0007669"/>
    <property type="project" value="InterPro"/>
</dbReference>
<dbReference type="EMBL" id="PELM01000288">
    <property type="protein sequence ID" value="RTH01983.1"/>
    <property type="molecule type" value="Genomic_DNA"/>
</dbReference>
<evidence type="ECO:0000256" key="9">
    <source>
        <dbReference type="SAM" id="Phobius"/>
    </source>
</evidence>
<feature type="domain" description="Cation-transporting P-type ATPase N-terminal" evidence="10">
    <location>
        <begin position="2"/>
        <end position="57"/>
    </location>
</feature>
<dbReference type="NCBIfam" id="TIGR01494">
    <property type="entry name" value="ATPase_P-type"/>
    <property type="match status" value="2"/>
</dbReference>
<feature type="transmembrane region" description="Helical" evidence="9">
    <location>
        <begin position="64"/>
        <end position="84"/>
    </location>
</feature>
<dbReference type="AlphaFoldDB" id="A0A430R3R0"/>
<dbReference type="InterPro" id="IPR001757">
    <property type="entry name" value="P_typ_ATPase"/>
</dbReference>
<sequence length="820" mass="88714">MRGLTSQEAQKRFVEYGSNALPENPSEPLWQRFLHQFQSPLIYILLFALAVDLGLWLYEGAQGLPLEALAILAILILNATLGTLQEKRSEEALRRLKALAEPMAWVLRDGRFQHLPSREIVPGDVVRLEAGDRIPADGVLLEASGVLVDESLLTGESVPVEKRVGDEVFSGTLLVRGRALMEVSRTGLRSAMGRIAGLLSEMEEEKTPLERRLEAFGHRVARWVLVLAAALVVLGFLVEGLSGKVLLFAVALAVAAVPEGLPAVLTLALALGVERMARRKAVVRRLAAVEALGSVTVIATDKTGTLTENRMEVQKVVGPDPQRALLAMVLCNDADLETGAGDPLEIGLLRYAAEHLDVRRVRQENPRLSERPFDSAWKYMRVTTPQGSFLKGAPEALIPRLALSQEDKASLLEQAEAYAKEGFRVLALAHGEGEKEEELSFLGFVLLLDPPRPEVPEAVAQVLKAGVRVVMVTGDHPATALAIARKVGIPAEVVATGEEIGELSDEELLEVDVFARVKPEDKLRIVEAFQKAGEVVAMTGDGVNDAPALKRADVGVAMGQRGSDVSREVADLVLMDDNFATIVAAIEEGRSIYENIQKFIRFLFSTNLSEVLVVALGMVFAALLNLRDGAGHLLLPLTAVQILWINLVTDGLPALALALDRNPGVLNRPPRPKDSPLLDPPSLRFVLFTGTLKAAFALAVLGLLPRWGGYGLTLPEAAEVARAATFHFMTLGQLFFAYAARHTHLIPLPNPYLHGAVALGILIQILLGTLAPGVLEAVPVPVWVWGLVLGLALFAWLLAEGVDRLVWRKGDASGPYSLTR</sequence>
<dbReference type="Pfam" id="PF00702">
    <property type="entry name" value="Hydrolase"/>
    <property type="match status" value="1"/>
</dbReference>
<dbReference type="Pfam" id="PF00690">
    <property type="entry name" value="Cation_ATPase_N"/>
    <property type="match status" value="1"/>
</dbReference>
<dbReference type="Proteomes" id="UP000288082">
    <property type="component" value="Unassembled WGS sequence"/>
</dbReference>
<dbReference type="InterPro" id="IPR023299">
    <property type="entry name" value="ATPase_P-typ_cyto_dom_N"/>
</dbReference>
<keyword evidence="11" id="KW-0378">Hydrolase</keyword>
<dbReference type="SMART" id="SM00831">
    <property type="entry name" value="Cation_ATPase_N"/>
    <property type="match status" value="1"/>
</dbReference>
<proteinExistence type="inferred from homology"/>
<feature type="transmembrane region" description="Helical" evidence="9">
    <location>
        <begin position="220"/>
        <end position="239"/>
    </location>
</feature>
<dbReference type="InterPro" id="IPR018303">
    <property type="entry name" value="ATPase_P-typ_P_site"/>
</dbReference>
<gene>
    <name evidence="11" type="ORF">CSW50_08525</name>
</gene>
<dbReference type="RefSeq" id="WP_126187608.1">
    <property type="nucleotide sequence ID" value="NZ_PELM01000288.1"/>
</dbReference>
<dbReference type="Gene3D" id="2.70.150.10">
    <property type="entry name" value="Calcium-transporting ATPase, cytoplasmic transduction domain A"/>
    <property type="match status" value="1"/>
</dbReference>
<dbReference type="SUPFAM" id="SSF81660">
    <property type="entry name" value="Metal cation-transporting ATPase, ATP-binding domain N"/>
    <property type="match status" value="1"/>
</dbReference>
<dbReference type="PRINTS" id="PR00120">
    <property type="entry name" value="HATPASE"/>
</dbReference>
<dbReference type="SUPFAM" id="SSF81653">
    <property type="entry name" value="Calcium ATPase, transduction domain A"/>
    <property type="match status" value="1"/>
</dbReference>
<keyword evidence="4" id="KW-0547">Nucleotide-binding</keyword>
<dbReference type="SFLD" id="SFLDF00027">
    <property type="entry name" value="p-type_atpase"/>
    <property type="match status" value="1"/>
</dbReference>
<evidence type="ECO:0000256" key="8">
    <source>
        <dbReference type="ARBA" id="ARBA00023136"/>
    </source>
</evidence>
<dbReference type="GO" id="GO:0016020">
    <property type="term" value="C:membrane"/>
    <property type="evidence" value="ECO:0007669"/>
    <property type="project" value="UniProtKB-SubCell"/>
</dbReference>
<dbReference type="InterPro" id="IPR008250">
    <property type="entry name" value="ATPase_P-typ_transduc_dom_A_sf"/>
</dbReference>
<organism evidence="11 12">
    <name type="scientific">Thermus scotoductus</name>
    <dbReference type="NCBI Taxonomy" id="37636"/>
    <lineage>
        <taxon>Bacteria</taxon>
        <taxon>Thermotogati</taxon>
        <taxon>Deinococcota</taxon>
        <taxon>Deinococci</taxon>
        <taxon>Thermales</taxon>
        <taxon>Thermaceae</taxon>
        <taxon>Thermus</taxon>
    </lineage>
</organism>
<dbReference type="InterPro" id="IPR006068">
    <property type="entry name" value="ATPase_P-typ_cation-transptr_C"/>
</dbReference>
<dbReference type="PROSITE" id="PS00154">
    <property type="entry name" value="ATPASE_E1_E2"/>
    <property type="match status" value="1"/>
</dbReference>
<dbReference type="GO" id="GO:0005524">
    <property type="term" value="F:ATP binding"/>
    <property type="evidence" value="ECO:0007669"/>
    <property type="project" value="UniProtKB-KW"/>
</dbReference>
<keyword evidence="6" id="KW-1278">Translocase</keyword>
<evidence type="ECO:0000256" key="4">
    <source>
        <dbReference type="ARBA" id="ARBA00022741"/>
    </source>
</evidence>
<dbReference type="Gene3D" id="3.40.1110.10">
    <property type="entry name" value="Calcium-transporting ATPase, cytoplasmic domain N"/>
    <property type="match status" value="2"/>
</dbReference>
<dbReference type="SUPFAM" id="SSF56784">
    <property type="entry name" value="HAD-like"/>
    <property type="match status" value="1"/>
</dbReference>
<dbReference type="FunFam" id="3.40.50.1000:FF:000028">
    <property type="entry name" value="Calcium-transporting P-type ATPase, putative"/>
    <property type="match status" value="1"/>
</dbReference>
<feature type="transmembrane region" description="Helical" evidence="9">
    <location>
        <begin position="599"/>
        <end position="622"/>
    </location>
</feature>
<evidence type="ECO:0000256" key="7">
    <source>
        <dbReference type="ARBA" id="ARBA00022989"/>
    </source>
</evidence>
<dbReference type="InterPro" id="IPR059000">
    <property type="entry name" value="ATPase_P-type_domA"/>
</dbReference>
<dbReference type="InterPro" id="IPR044492">
    <property type="entry name" value="P_typ_ATPase_HD_dom"/>
</dbReference>
<dbReference type="InterPro" id="IPR036412">
    <property type="entry name" value="HAD-like_sf"/>
</dbReference>
<feature type="transmembrane region" description="Helical" evidence="9">
    <location>
        <begin position="245"/>
        <end position="271"/>
    </location>
</feature>
<evidence type="ECO:0000313" key="12">
    <source>
        <dbReference type="Proteomes" id="UP000288082"/>
    </source>
</evidence>
<dbReference type="SFLD" id="SFLDG00002">
    <property type="entry name" value="C1.7:_P-type_atpase_like"/>
    <property type="match status" value="1"/>
</dbReference>
<keyword evidence="3 9" id="KW-0812">Transmembrane</keyword>
<evidence type="ECO:0000256" key="6">
    <source>
        <dbReference type="ARBA" id="ARBA00022967"/>
    </source>
</evidence>
<dbReference type="InterPro" id="IPR004014">
    <property type="entry name" value="ATPase_P-typ_cation-transptr_N"/>
</dbReference>
<feature type="transmembrane region" description="Helical" evidence="9">
    <location>
        <begin position="642"/>
        <end position="660"/>
    </location>
</feature>
<protein>
    <submittedName>
        <fullName evidence="11">HAD family hydrolase</fullName>
    </submittedName>
</protein>
<name>A0A430R3R0_THESC</name>
<dbReference type="InterPro" id="IPR023298">
    <property type="entry name" value="ATPase_P-typ_TM_dom_sf"/>
</dbReference>
<evidence type="ECO:0000256" key="2">
    <source>
        <dbReference type="ARBA" id="ARBA00005675"/>
    </source>
</evidence>
<dbReference type="PRINTS" id="PR00119">
    <property type="entry name" value="CATATPASE"/>
</dbReference>
<evidence type="ECO:0000256" key="1">
    <source>
        <dbReference type="ARBA" id="ARBA00004141"/>
    </source>
</evidence>
<dbReference type="Pfam" id="PF00122">
    <property type="entry name" value="E1-E2_ATPase"/>
    <property type="match status" value="1"/>
</dbReference>
<dbReference type="InterPro" id="IPR023214">
    <property type="entry name" value="HAD_sf"/>
</dbReference>
<accession>A0A430R3R0</accession>
<dbReference type="Gene3D" id="1.20.1110.10">
    <property type="entry name" value="Calcium-transporting ATPase, transmembrane domain"/>
    <property type="match status" value="2"/>
</dbReference>
<reference evidence="11 12" key="1">
    <citation type="journal article" date="2019" name="Extremophiles">
        <title>Biogeography of thermophiles and predominance of Thermus scotoductus in domestic water heaters.</title>
        <authorList>
            <person name="Wilpiszeski R.L."/>
            <person name="Zhang Z."/>
            <person name="House C.H."/>
        </authorList>
    </citation>
    <scope>NUCLEOTIDE SEQUENCE [LARGE SCALE GENOMIC DNA]</scope>
    <source>
        <strain evidence="11 12">38_S38</strain>
    </source>
</reference>
<comment type="similarity">
    <text evidence="2">Belongs to the cation transport ATPase (P-type) (TC 3.A.3) family. Type IIA subfamily.</text>
</comment>
<feature type="transmembrane region" description="Helical" evidence="9">
    <location>
        <begin position="780"/>
        <end position="799"/>
    </location>
</feature>
<evidence type="ECO:0000256" key="3">
    <source>
        <dbReference type="ARBA" id="ARBA00022692"/>
    </source>
</evidence>
<dbReference type="Pfam" id="PF00689">
    <property type="entry name" value="Cation_ATPase_C"/>
    <property type="match status" value="1"/>
</dbReference>
<keyword evidence="7 9" id="KW-1133">Transmembrane helix</keyword>